<comment type="caution">
    <text evidence="2">The sequence shown here is derived from an EMBL/GenBank/DDBJ whole genome shotgun (WGS) entry which is preliminary data.</text>
</comment>
<dbReference type="RefSeq" id="WP_379916630.1">
    <property type="nucleotide sequence ID" value="NZ_JBHUDD010000105.1"/>
</dbReference>
<gene>
    <name evidence="2" type="ORF">ACFTOW_13675</name>
</gene>
<evidence type="ECO:0000313" key="3">
    <source>
        <dbReference type="Proteomes" id="UP001597186"/>
    </source>
</evidence>
<sequence>MLLYLTYKGWPEIRHFLRVGDPQQITAEVRLTNRCSIPDDSFVVRQVQNGRTAAFSNGVARVDVLEGDYLELQLSARYREVQFNGFRQRASQSMTMTADCGKGERMQGTMDSMRDKFGD</sequence>
<organism evidence="2 3">
    <name type="scientific">Lacimonas salitolerans</name>
    <dbReference type="NCBI Taxonomy" id="1323750"/>
    <lineage>
        <taxon>Bacteria</taxon>
        <taxon>Pseudomonadati</taxon>
        <taxon>Pseudomonadota</taxon>
        <taxon>Alphaproteobacteria</taxon>
        <taxon>Rhodobacterales</taxon>
        <taxon>Paracoccaceae</taxon>
        <taxon>Lacimonas</taxon>
    </lineage>
</organism>
<keyword evidence="3" id="KW-1185">Reference proteome</keyword>
<evidence type="ECO:0000313" key="2">
    <source>
        <dbReference type="EMBL" id="MFD1510446.1"/>
    </source>
</evidence>
<reference evidence="3" key="1">
    <citation type="journal article" date="2019" name="Int. J. Syst. Evol. Microbiol.">
        <title>The Global Catalogue of Microorganisms (GCM) 10K type strain sequencing project: providing services to taxonomists for standard genome sequencing and annotation.</title>
        <authorList>
            <consortium name="The Broad Institute Genomics Platform"/>
            <consortium name="The Broad Institute Genome Sequencing Center for Infectious Disease"/>
            <person name="Wu L."/>
            <person name="Ma J."/>
        </authorList>
    </citation>
    <scope>NUCLEOTIDE SEQUENCE [LARGE SCALE GENOMIC DNA]</scope>
    <source>
        <strain evidence="3">CGMCC 1.12477</strain>
    </source>
</reference>
<dbReference type="Proteomes" id="UP001597186">
    <property type="component" value="Unassembled WGS sequence"/>
</dbReference>
<feature type="region of interest" description="Disordered" evidence="1">
    <location>
        <begin position="94"/>
        <end position="119"/>
    </location>
</feature>
<accession>A0ABW4EIC0</accession>
<proteinExistence type="predicted"/>
<name>A0ABW4EIC0_9RHOB</name>
<dbReference type="EMBL" id="JBHUDD010000105">
    <property type="protein sequence ID" value="MFD1510446.1"/>
    <property type="molecule type" value="Genomic_DNA"/>
</dbReference>
<evidence type="ECO:0000256" key="1">
    <source>
        <dbReference type="SAM" id="MobiDB-lite"/>
    </source>
</evidence>
<protein>
    <submittedName>
        <fullName evidence="2">Uncharacterized protein</fullName>
    </submittedName>
</protein>